<sequence length="140" mass="15664">MNSQPIDREKLIELAGEIRNGVDMNFEVDALIIEFESHVPECDIATLCSYDWPTDTIVDVSLGMAATKRALNEEELRQLITAMLEGPADTEAEEMLRVMAFNHNCQHPAETDLIFFPHEIFGTHDPTVDQIVHAAVNGKV</sequence>
<dbReference type="GO" id="GO:0015643">
    <property type="term" value="F:toxic substance binding"/>
    <property type="evidence" value="ECO:0007669"/>
    <property type="project" value="InterPro"/>
</dbReference>
<accession>A0A2S8FKI2</accession>
<gene>
    <name evidence="3" type="ORF">C5Y83_20900</name>
</gene>
<dbReference type="SUPFAM" id="SSF47345">
    <property type="entry name" value="Colicin E immunity proteins"/>
    <property type="match status" value="1"/>
</dbReference>
<comment type="similarity">
    <text evidence="1">Belongs to the colicins ColE2/ColE8/ColE9 and pyocins S1/S2 family.</text>
</comment>
<name>A0A2S8FKI2_9BACT</name>
<keyword evidence="2" id="KW-0079">Bacteriocin immunity</keyword>
<dbReference type="EMBL" id="PUHY01000012">
    <property type="protein sequence ID" value="PQO32661.1"/>
    <property type="molecule type" value="Genomic_DNA"/>
</dbReference>
<evidence type="ECO:0008006" key="5">
    <source>
        <dbReference type="Google" id="ProtNLM"/>
    </source>
</evidence>
<comment type="caution">
    <text evidence="3">The sequence shown here is derived from an EMBL/GenBank/DDBJ whole genome shotgun (WGS) entry which is preliminary data.</text>
</comment>
<organism evidence="3 4">
    <name type="scientific">Blastopirellula marina</name>
    <dbReference type="NCBI Taxonomy" id="124"/>
    <lineage>
        <taxon>Bacteria</taxon>
        <taxon>Pseudomonadati</taxon>
        <taxon>Planctomycetota</taxon>
        <taxon>Planctomycetia</taxon>
        <taxon>Pirellulales</taxon>
        <taxon>Pirellulaceae</taxon>
        <taxon>Blastopirellula</taxon>
    </lineage>
</organism>
<reference evidence="3 4" key="1">
    <citation type="submission" date="2018-02" db="EMBL/GenBank/DDBJ databases">
        <title>Comparative genomes isolates from brazilian mangrove.</title>
        <authorList>
            <person name="Araujo J.E."/>
            <person name="Taketani R.G."/>
            <person name="Silva M.C.P."/>
            <person name="Loureco M.V."/>
            <person name="Andreote F.D."/>
        </authorList>
    </citation>
    <scope>NUCLEOTIDE SEQUENCE [LARGE SCALE GENOMIC DNA]</scope>
    <source>
        <strain evidence="3 4">Hex-1 MGV</strain>
    </source>
</reference>
<protein>
    <recommendedName>
        <fullName evidence="5">Colicin immunity protein</fullName>
    </recommendedName>
</protein>
<dbReference type="Pfam" id="PF01320">
    <property type="entry name" value="Colicin_Pyocin"/>
    <property type="match status" value="1"/>
</dbReference>
<dbReference type="GO" id="GO:0030153">
    <property type="term" value="P:bacteriocin immunity"/>
    <property type="evidence" value="ECO:0007669"/>
    <property type="project" value="UniProtKB-KW"/>
</dbReference>
<dbReference type="RefSeq" id="WP_105331673.1">
    <property type="nucleotide sequence ID" value="NZ_PUHY01000012.1"/>
</dbReference>
<dbReference type="AlphaFoldDB" id="A0A2S8FKI2"/>
<dbReference type="InterPro" id="IPR035900">
    <property type="entry name" value="Colicin_E_sf"/>
</dbReference>
<evidence type="ECO:0000256" key="2">
    <source>
        <dbReference type="ARBA" id="ARBA00023025"/>
    </source>
</evidence>
<dbReference type="Proteomes" id="UP000238322">
    <property type="component" value="Unassembled WGS sequence"/>
</dbReference>
<evidence type="ECO:0000256" key="1">
    <source>
        <dbReference type="ARBA" id="ARBA00009346"/>
    </source>
</evidence>
<proteinExistence type="inferred from homology"/>
<evidence type="ECO:0000313" key="3">
    <source>
        <dbReference type="EMBL" id="PQO32661.1"/>
    </source>
</evidence>
<evidence type="ECO:0000313" key="4">
    <source>
        <dbReference type="Proteomes" id="UP000238322"/>
    </source>
</evidence>
<dbReference type="OrthoDB" id="6810874at2"/>
<dbReference type="Gene3D" id="1.10.1200.20">
    <property type="entry name" value="Colicin E immunity protein"/>
    <property type="match status" value="1"/>
</dbReference>
<dbReference type="InterPro" id="IPR000290">
    <property type="entry name" value="Colicin_pyocin"/>
</dbReference>